<feature type="transmembrane region" description="Helical" evidence="6">
    <location>
        <begin position="331"/>
        <end position="353"/>
    </location>
</feature>
<feature type="compositionally biased region" description="Polar residues" evidence="5">
    <location>
        <begin position="1"/>
        <end position="12"/>
    </location>
</feature>
<dbReference type="InterPro" id="IPR013525">
    <property type="entry name" value="ABC2_TM"/>
</dbReference>
<organism evidence="8 9">
    <name type="scientific">Knoellia koreensis</name>
    <dbReference type="NCBI Taxonomy" id="2730921"/>
    <lineage>
        <taxon>Bacteria</taxon>
        <taxon>Bacillati</taxon>
        <taxon>Actinomycetota</taxon>
        <taxon>Actinomycetes</taxon>
        <taxon>Micrococcales</taxon>
        <taxon>Intrasporangiaceae</taxon>
        <taxon>Knoellia</taxon>
    </lineage>
</organism>
<dbReference type="Pfam" id="PF12698">
    <property type="entry name" value="ABC2_membrane_3"/>
    <property type="match status" value="1"/>
</dbReference>
<evidence type="ECO:0000256" key="4">
    <source>
        <dbReference type="ARBA" id="ARBA00023136"/>
    </source>
</evidence>
<feature type="transmembrane region" description="Helical" evidence="6">
    <location>
        <begin position="295"/>
        <end position="319"/>
    </location>
</feature>
<evidence type="ECO:0000259" key="7">
    <source>
        <dbReference type="Pfam" id="PF12698"/>
    </source>
</evidence>
<keyword evidence="9" id="KW-1185">Reference proteome</keyword>
<evidence type="ECO:0000256" key="3">
    <source>
        <dbReference type="ARBA" id="ARBA00022989"/>
    </source>
</evidence>
<dbReference type="Proteomes" id="UP000588586">
    <property type="component" value="Unassembled WGS sequence"/>
</dbReference>
<dbReference type="GO" id="GO:0140359">
    <property type="term" value="F:ABC-type transporter activity"/>
    <property type="evidence" value="ECO:0007669"/>
    <property type="project" value="InterPro"/>
</dbReference>
<evidence type="ECO:0000313" key="8">
    <source>
        <dbReference type="EMBL" id="NNM47383.1"/>
    </source>
</evidence>
<sequence>MSTHTNETTGAEATTRHTADPGHGTEAQQSRAATRGAWLQVARREVLVKLTDKGFLISTVVTVLLIGAVLAIQGFMQNRTSTFDVVTTDSTAAAMVDRIADRAPDIDDKVAVKAGTEADAAAARVAVQDEKADAWLQRTDSGWTLVTKDTADSDLSTVVSTVVRETALADNASKAGTTMAALQAGTTVTAQQLDGNAERSGLVTALGFIFAILFYLASIMFGMTLASSVVEEKQSRIVEMIAAAIPLRQLLAGKIIGNTVLAFGQMALYVGVGLVGMSFTDYGKYVAGLSGSIGWFLAFFLVGFVALACLWAVAGALASRTEDIQSTSMPITMLMMLMYFGALFLDGTARAIGSFIPPVSSILMPMRVLAGEVSWWEPALALLLLVAFAVGLILVSERIYRRALLQTGGKLSVKDAWRTQE</sequence>
<evidence type="ECO:0000256" key="1">
    <source>
        <dbReference type="ARBA" id="ARBA00004141"/>
    </source>
</evidence>
<evidence type="ECO:0000256" key="2">
    <source>
        <dbReference type="ARBA" id="ARBA00022692"/>
    </source>
</evidence>
<gene>
    <name evidence="8" type="ORF">HJG52_15405</name>
</gene>
<protein>
    <submittedName>
        <fullName evidence="8">ABC transporter permease</fullName>
    </submittedName>
</protein>
<keyword evidence="4 6" id="KW-0472">Membrane</keyword>
<feature type="transmembrane region" description="Helical" evidence="6">
    <location>
        <begin position="373"/>
        <end position="395"/>
    </location>
</feature>
<keyword evidence="2 6" id="KW-0812">Transmembrane</keyword>
<feature type="domain" description="ABC-2 type transporter transmembrane" evidence="7">
    <location>
        <begin position="53"/>
        <end position="395"/>
    </location>
</feature>
<evidence type="ECO:0000256" key="5">
    <source>
        <dbReference type="SAM" id="MobiDB-lite"/>
    </source>
</evidence>
<comment type="subcellular location">
    <subcellularLocation>
        <location evidence="1">Membrane</location>
        <topology evidence="1">Multi-pass membrane protein</topology>
    </subcellularLocation>
</comment>
<feature type="region of interest" description="Disordered" evidence="5">
    <location>
        <begin position="1"/>
        <end position="32"/>
    </location>
</feature>
<dbReference type="EMBL" id="JABEPQ010000003">
    <property type="protein sequence ID" value="NNM47383.1"/>
    <property type="molecule type" value="Genomic_DNA"/>
</dbReference>
<feature type="transmembrane region" description="Helical" evidence="6">
    <location>
        <begin position="54"/>
        <end position="76"/>
    </location>
</feature>
<reference evidence="8 9" key="1">
    <citation type="submission" date="2020-04" db="EMBL/GenBank/DDBJ databases">
        <title>Knoellia sp. isolate from air conditioner.</title>
        <authorList>
            <person name="Chea S."/>
            <person name="Kim D.-U."/>
        </authorList>
    </citation>
    <scope>NUCLEOTIDE SEQUENCE [LARGE SCALE GENOMIC DNA]</scope>
    <source>
        <strain evidence="8 9">DB2414S</strain>
    </source>
</reference>
<keyword evidence="3 6" id="KW-1133">Transmembrane helix</keyword>
<name>A0A849HL32_9MICO</name>
<dbReference type="RefSeq" id="WP_171244483.1">
    <property type="nucleotide sequence ID" value="NZ_JABEPQ010000003.1"/>
</dbReference>
<accession>A0A849HL32</accession>
<dbReference type="AlphaFoldDB" id="A0A849HL32"/>
<comment type="caution">
    <text evidence="8">The sequence shown here is derived from an EMBL/GenBank/DDBJ whole genome shotgun (WGS) entry which is preliminary data.</text>
</comment>
<evidence type="ECO:0000313" key="9">
    <source>
        <dbReference type="Proteomes" id="UP000588586"/>
    </source>
</evidence>
<proteinExistence type="predicted"/>
<evidence type="ECO:0000256" key="6">
    <source>
        <dbReference type="SAM" id="Phobius"/>
    </source>
</evidence>
<feature type="transmembrane region" description="Helical" evidence="6">
    <location>
        <begin position="251"/>
        <end position="275"/>
    </location>
</feature>
<feature type="transmembrane region" description="Helical" evidence="6">
    <location>
        <begin position="205"/>
        <end position="230"/>
    </location>
</feature>
<dbReference type="GO" id="GO:0016020">
    <property type="term" value="C:membrane"/>
    <property type="evidence" value="ECO:0007669"/>
    <property type="project" value="UniProtKB-SubCell"/>
</dbReference>